<feature type="region of interest" description="Disordered" evidence="1">
    <location>
        <begin position="269"/>
        <end position="334"/>
    </location>
</feature>
<evidence type="ECO:0000313" key="3">
    <source>
        <dbReference type="EMBL" id="MDX8476761.1"/>
    </source>
</evidence>
<dbReference type="Proteomes" id="UP001271780">
    <property type="component" value="Unassembled WGS sequence"/>
</dbReference>
<accession>A0ABU4XPU8</accession>
<dbReference type="SMART" id="SM00530">
    <property type="entry name" value="HTH_XRE"/>
    <property type="match status" value="1"/>
</dbReference>
<dbReference type="SUPFAM" id="SSF47413">
    <property type="entry name" value="lambda repressor-like DNA-binding domains"/>
    <property type="match status" value="1"/>
</dbReference>
<dbReference type="InterPro" id="IPR001387">
    <property type="entry name" value="Cro/C1-type_HTH"/>
</dbReference>
<dbReference type="InterPro" id="IPR010982">
    <property type="entry name" value="Lambda_DNA-bd_dom_sf"/>
</dbReference>
<keyword evidence="4" id="KW-1185">Reference proteome</keyword>
<sequence>MTTSDISAGSLIREWRTRRRMSQLDLAMEADISQRHLSFVESGRAQPSREMVLHLAEQLSIPLRQRNQLLLAAGFAPSFSERPLTDAALAPALAAVETVLRGHEPFPALAVDRHWNFVSANAAIGPFLADVSEPSLLKPPVNVLRLSLHPGGVAPRIVNLAEWRAHLLERLKHQNDATGDPVLIELEKELHAYPSGLKTGRPAPIEPSGIVHPLRLAHGDTVLSFISTITVFGTPLDVTLSELAIESFFPADEQTRTVLVRLAKERGAKPVASAGQHPPLSCRTSPPQGGRLEAPAPRTSCTVGGWRKQRRQLISPLAGEMSGRTEGGVKELGP</sequence>
<feature type="domain" description="HTH cro/C1-type" evidence="2">
    <location>
        <begin position="12"/>
        <end position="66"/>
    </location>
</feature>
<gene>
    <name evidence="3" type="ORF">RFM27_32445</name>
</gene>
<proteinExistence type="predicted"/>
<dbReference type="EMBL" id="JAVIIZ010000043">
    <property type="protein sequence ID" value="MDX8476761.1"/>
    <property type="molecule type" value="Genomic_DNA"/>
</dbReference>
<dbReference type="PANTHER" id="PTHR35010">
    <property type="entry name" value="BLL4672 PROTEIN-RELATED"/>
    <property type="match status" value="1"/>
</dbReference>
<protein>
    <submittedName>
        <fullName evidence="3">Helix-turn-helix transcriptional regulator</fullName>
    </submittedName>
</protein>
<dbReference type="InterPro" id="IPR041413">
    <property type="entry name" value="MLTR_LBD"/>
</dbReference>
<dbReference type="Gene3D" id="3.30.450.180">
    <property type="match status" value="1"/>
</dbReference>
<organism evidence="3 4">
    <name type="scientific">Mesorhizobium dulcispinae</name>
    <dbReference type="NCBI Taxonomy" id="3072316"/>
    <lineage>
        <taxon>Bacteria</taxon>
        <taxon>Pseudomonadati</taxon>
        <taxon>Pseudomonadota</taxon>
        <taxon>Alphaproteobacteria</taxon>
        <taxon>Hyphomicrobiales</taxon>
        <taxon>Phyllobacteriaceae</taxon>
        <taxon>Mesorhizobium</taxon>
    </lineage>
</organism>
<dbReference type="PANTHER" id="PTHR35010:SF4">
    <property type="entry name" value="BLL5781 PROTEIN"/>
    <property type="match status" value="1"/>
</dbReference>
<dbReference type="Pfam" id="PF01381">
    <property type="entry name" value="HTH_3"/>
    <property type="match status" value="1"/>
</dbReference>
<dbReference type="Gene3D" id="1.10.260.40">
    <property type="entry name" value="lambda repressor-like DNA-binding domains"/>
    <property type="match status" value="1"/>
</dbReference>
<dbReference type="Pfam" id="PF17765">
    <property type="entry name" value="MLTR_LBD"/>
    <property type="match status" value="1"/>
</dbReference>
<name>A0ABU4XPU8_9HYPH</name>
<evidence type="ECO:0000256" key="1">
    <source>
        <dbReference type="SAM" id="MobiDB-lite"/>
    </source>
</evidence>
<reference evidence="3 4" key="1">
    <citation type="submission" date="2023-08" db="EMBL/GenBank/DDBJ databases">
        <title>Implementing the SeqCode for naming new Mesorhizobium species isolated from Vachellia karroo root nodules.</title>
        <authorList>
            <person name="Van Lill M."/>
        </authorList>
    </citation>
    <scope>NUCLEOTIDE SEQUENCE [LARGE SCALE GENOMIC DNA]</scope>
    <source>
        <strain evidence="3 4">VK23A</strain>
    </source>
</reference>
<dbReference type="RefSeq" id="WP_320319183.1">
    <property type="nucleotide sequence ID" value="NZ_JAVIIX010000041.1"/>
</dbReference>
<dbReference type="CDD" id="cd00093">
    <property type="entry name" value="HTH_XRE"/>
    <property type="match status" value="1"/>
</dbReference>
<evidence type="ECO:0000259" key="2">
    <source>
        <dbReference type="PROSITE" id="PS50943"/>
    </source>
</evidence>
<comment type="caution">
    <text evidence="3">The sequence shown here is derived from an EMBL/GenBank/DDBJ whole genome shotgun (WGS) entry which is preliminary data.</text>
</comment>
<evidence type="ECO:0000313" key="4">
    <source>
        <dbReference type="Proteomes" id="UP001271780"/>
    </source>
</evidence>
<dbReference type="PROSITE" id="PS50943">
    <property type="entry name" value="HTH_CROC1"/>
    <property type="match status" value="1"/>
</dbReference>